<dbReference type="InterPro" id="IPR001789">
    <property type="entry name" value="Sig_transdc_resp-reg_receiver"/>
</dbReference>
<evidence type="ECO:0000256" key="4">
    <source>
        <dbReference type="ARBA" id="ARBA00022679"/>
    </source>
</evidence>
<keyword evidence="6" id="KW-0418">Kinase</keyword>
<dbReference type="Pfam" id="PF02518">
    <property type="entry name" value="HATPase_c"/>
    <property type="match status" value="1"/>
</dbReference>
<dbReference type="PANTHER" id="PTHR43065">
    <property type="entry name" value="SENSOR HISTIDINE KINASE"/>
    <property type="match status" value="1"/>
</dbReference>
<feature type="transmembrane region" description="Helical" evidence="11">
    <location>
        <begin position="20"/>
        <end position="42"/>
    </location>
</feature>
<organism evidence="14 15">
    <name type="scientific">Parasphingopyxis lamellibrachiae</name>
    <dbReference type="NCBI Taxonomy" id="680125"/>
    <lineage>
        <taxon>Bacteria</taxon>
        <taxon>Pseudomonadati</taxon>
        <taxon>Pseudomonadota</taxon>
        <taxon>Alphaproteobacteria</taxon>
        <taxon>Sphingomonadales</taxon>
        <taxon>Sphingomonadaceae</taxon>
        <taxon>Parasphingopyxis</taxon>
    </lineage>
</organism>
<dbReference type="RefSeq" id="WP_116235789.1">
    <property type="nucleotide sequence ID" value="NZ_QRDP01000004.1"/>
</dbReference>
<keyword evidence="7" id="KW-0067">ATP-binding</keyword>
<dbReference type="AlphaFoldDB" id="A0A3D9FEW7"/>
<dbReference type="InterPro" id="IPR036890">
    <property type="entry name" value="HATPase_C_sf"/>
</dbReference>
<feature type="domain" description="Response regulatory" evidence="13">
    <location>
        <begin position="533"/>
        <end position="646"/>
    </location>
</feature>
<feature type="transmembrane region" description="Helical" evidence="11">
    <location>
        <begin position="199"/>
        <end position="220"/>
    </location>
</feature>
<dbReference type="Pfam" id="PF00512">
    <property type="entry name" value="HisKA"/>
    <property type="match status" value="1"/>
</dbReference>
<evidence type="ECO:0000256" key="7">
    <source>
        <dbReference type="ARBA" id="ARBA00022840"/>
    </source>
</evidence>
<keyword evidence="11" id="KW-0472">Membrane</keyword>
<evidence type="ECO:0000313" key="15">
    <source>
        <dbReference type="Proteomes" id="UP000256310"/>
    </source>
</evidence>
<keyword evidence="3 9" id="KW-0597">Phosphoprotein</keyword>
<keyword evidence="8" id="KW-0902">Two-component regulatory system</keyword>
<evidence type="ECO:0000256" key="8">
    <source>
        <dbReference type="ARBA" id="ARBA00023012"/>
    </source>
</evidence>
<dbReference type="EMBL" id="QRDP01000004">
    <property type="protein sequence ID" value="RED16375.1"/>
    <property type="molecule type" value="Genomic_DNA"/>
</dbReference>
<dbReference type="SUPFAM" id="SSF47384">
    <property type="entry name" value="Homodimeric domain of signal transducing histidine kinase"/>
    <property type="match status" value="1"/>
</dbReference>
<evidence type="ECO:0000313" key="14">
    <source>
        <dbReference type="EMBL" id="RED16375.1"/>
    </source>
</evidence>
<evidence type="ECO:0000256" key="6">
    <source>
        <dbReference type="ARBA" id="ARBA00022777"/>
    </source>
</evidence>
<evidence type="ECO:0000256" key="3">
    <source>
        <dbReference type="ARBA" id="ARBA00022553"/>
    </source>
</evidence>
<comment type="catalytic activity">
    <reaction evidence="1">
        <text>ATP + protein L-histidine = ADP + protein N-phospho-L-histidine.</text>
        <dbReference type="EC" id="2.7.13.3"/>
    </reaction>
</comment>
<evidence type="ECO:0000256" key="9">
    <source>
        <dbReference type="PROSITE-ProRule" id="PRU00169"/>
    </source>
</evidence>
<dbReference type="InterPro" id="IPR003594">
    <property type="entry name" value="HATPase_dom"/>
</dbReference>
<feature type="modified residue" description="4-aspartylphosphate" evidence="9">
    <location>
        <position position="583"/>
    </location>
</feature>
<dbReference type="EC" id="2.7.13.3" evidence="2"/>
<keyword evidence="10" id="KW-0175">Coiled coil</keyword>
<evidence type="ECO:0000256" key="1">
    <source>
        <dbReference type="ARBA" id="ARBA00000085"/>
    </source>
</evidence>
<proteinExistence type="predicted"/>
<dbReference type="Gene3D" id="3.40.50.2300">
    <property type="match status" value="1"/>
</dbReference>
<feature type="coiled-coil region" evidence="10">
    <location>
        <begin position="236"/>
        <end position="277"/>
    </location>
</feature>
<sequence>MTEGLERTSGFDSSGNEVWGSGLASAAALVLAVLFAALIYLVTESNNERDAAARSERQSFEIIMTARSIEQSIARSEAALGRFIINGDEIPATLYRNEWREAGRQIEQLQRILRRNPSQAARAEALETLYIDYGSELVVAARLAATGENFDALARYNSVANSQNGVSAIRTLEQITEQERELLSERSAARIETNDRARLLATLLTVAGIILAFAALFLAYTTVQAFRQRSHADQRADELEDAVARRTAELEALNAQLRAEMAERAAAEEKLNQVQKLEAVGQLTGGIAHDFNNMLAVVIGGLDLAKRKLLKQPDRANAHIENALEGANRAAALTRRLLTFARAEPFLPEGTDAAELIASITDLLRRSIGERVSVSIVADDEVWPVWVDPHQLENAVLNLAVNARDAMDGKGELTIAICNRKLTDGEIGQIPSGDYLQIAVTDTGCGMDADVIDHVFEPFFTTKPVGKGTGLGLSQIFGFVRQSDGDVDIDSTPGEGTTVSLFLPRFNGDVTARKPASSGNGYVGDDKANGACTIIMVEDDQRVRRSTAASLKELGHTVLACTNGQTAIEILAERPDVDLLLTDVVMPEMTGPELVAKIANSHPALPVLYVTGYAGEAADSEQFSGHGVLRKPFTIAALADAVEMATLDSSESEG</sequence>
<dbReference type="InterPro" id="IPR036097">
    <property type="entry name" value="HisK_dim/P_sf"/>
</dbReference>
<dbReference type="GO" id="GO:0000155">
    <property type="term" value="F:phosphorelay sensor kinase activity"/>
    <property type="evidence" value="ECO:0007669"/>
    <property type="project" value="InterPro"/>
</dbReference>
<dbReference type="InterPro" id="IPR007891">
    <property type="entry name" value="CHASE3"/>
</dbReference>
<comment type="caution">
    <text evidence="14">The sequence shown here is derived from an EMBL/GenBank/DDBJ whole genome shotgun (WGS) entry which is preliminary data.</text>
</comment>
<name>A0A3D9FEW7_9SPHN</name>
<dbReference type="Gene3D" id="1.10.287.130">
    <property type="match status" value="1"/>
</dbReference>
<dbReference type="Pfam" id="PF05227">
    <property type="entry name" value="CHASE3"/>
    <property type="match status" value="1"/>
</dbReference>
<evidence type="ECO:0000256" key="5">
    <source>
        <dbReference type="ARBA" id="ARBA00022741"/>
    </source>
</evidence>
<dbReference type="InterPro" id="IPR003661">
    <property type="entry name" value="HisK_dim/P_dom"/>
</dbReference>
<evidence type="ECO:0000256" key="2">
    <source>
        <dbReference type="ARBA" id="ARBA00012438"/>
    </source>
</evidence>
<gene>
    <name evidence="14" type="ORF">DFR46_1398</name>
</gene>
<dbReference type="SUPFAM" id="SSF55874">
    <property type="entry name" value="ATPase domain of HSP90 chaperone/DNA topoisomerase II/histidine kinase"/>
    <property type="match status" value="1"/>
</dbReference>
<evidence type="ECO:0000256" key="11">
    <source>
        <dbReference type="SAM" id="Phobius"/>
    </source>
</evidence>
<dbReference type="SMART" id="SM00387">
    <property type="entry name" value="HATPase_c"/>
    <property type="match status" value="1"/>
</dbReference>
<dbReference type="SMART" id="SM00448">
    <property type="entry name" value="REC"/>
    <property type="match status" value="1"/>
</dbReference>
<dbReference type="SMART" id="SM00388">
    <property type="entry name" value="HisKA"/>
    <property type="match status" value="1"/>
</dbReference>
<accession>A0A3D9FEW7</accession>
<dbReference type="InterPro" id="IPR005467">
    <property type="entry name" value="His_kinase_dom"/>
</dbReference>
<dbReference type="Pfam" id="PF00072">
    <property type="entry name" value="Response_reg"/>
    <property type="match status" value="1"/>
</dbReference>
<evidence type="ECO:0000259" key="13">
    <source>
        <dbReference type="PROSITE" id="PS50110"/>
    </source>
</evidence>
<dbReference type="InterPro" id="IPR011006">
    <property type="entry name" value="CheY-like_superfamily"/>
</dbReference>
<dbReference type="SUPFAM" id="SSF52172">
    <property type="entry name" value="CheY-like"/>
    <property type="match status" value="1"/>
</dbReference>
<dbReference type="GO" id="GO:0005524">
    <property type="term" value="F:ATP binding"/>
    <property type="evidence" value="ECO:0007669"/>
    <property type="project" value="UniProtKB-KW"/>
</dbReference>
<dbReference type="PROSITE" id="PS50110">
    <property type="entry name" value="RESPONSE_REGULATORY"/>
    <property type="match status" value="1"/>
</dbReference>
<keyword evidence="15" id="KW-1185">Reference proteome</keyword>
<evidence type="ECO:0000256" key="10">
    <source>
        <dbReference type="SAM" id="Coils"/>
    </source>
</evidence>
<dbReference type="OrthoDB" id="9796100at2"/>
<keyword evidence="11" id="KW-1133">Transmembrane helix</keyword>
<feature type="domain" description="Histidine kinase" evidence="12">
    <location>
        <begin position="286"/>
        <end position="507"/>
    </location>
</feature>
<dbReference type="PROSITE" id="PS50109">
    <property type="entry name" value="HIS_KIN"/>
    <property type="match status" value="1"/>
</dbReference>
<keyword evidence="4" id="KW-0808">Transferase</keyword>
<evidence type="ECO:0000259" key="12">
    <source>
        <dbReference type="PROSITE" id="PS50109"/>
    </source>
</evidence>
<dbReference type="PANTHER" id="PTHR43065:SF46">
    <property type="entry name" value="C4-DICARBOXYLATE TRANSPORT SENSOR PROTEIN DCTB"/>
    <property type="match status" value="1"/>
</dbReference>
<protein>
    <recommendedName>
        <fullName evidence="2">histidine kinase</fullName>
        <ecNumber evidence="2">2.7.13.3</ecNumber>
    </recommendedName>
</protein>
<keyword evidence="5" id="KW-0547">Nucleotide-binding</keyword>
<dbReference type="InterPro" id="IPR004358">
    <property type="entry name" value="Sig_transdc_His_kin-like_C"/>
</dbReference>
<keyword evidence="11" id="KW-0812">Transmembrane</keyword>
<dbReference type="Proteomes" id="UP000256310">
    <property type="component" value="Unassembled WGS sequence"/>
</dbReference>
<dbReference type="Gene3D" id="3.30.565.10">
    <property type="entry name" value="Histidine kinase-like ATPase, C-terminal domain"/>
    <property type="match status" value="1"/>
</dbReference>
<dbReference type="PRINTS" id="PR00344">
    <property type="entry name" value="BCTRLSENSOR"/>
</dbReference>
<reference evidence="14 15" key="1">
    <citation type="submission" date="2018-07" db="EMBL/GenBank/DDBJ databases">
        <title>Genomic Encyclopedia of Type Strains, Phase IV (KMG-IV): sequencing the most valuable type-strain genomes for metagenomic binning, comparative biology and taxonomic classification.</title>
        <authorList>
            <person name="Goeker M."/>
        </authorList>
    </citation>
    <scope>NUCLEOTIDE SEQUENCE [LARGE SCALE GENOMIC DNA]</scope>
    <source>
        <strain evidence="14 15">DSM 26725</strain>
    </source>
</reference>